<dbReference type="EMBL" id="JAPQER010000003">
    <property type="protein sequence ID" value="MCY6484561.1"/>
    <property type="molecule type" value="Genomic_DNA"/>
</dbReference>
<feature type="transmembrane region" description="Helical" evidence="1">
    <location>
        <begin position="6"/>
        <end position="28"/>
    </location>
</feature>
<dbReference type="RefSeq" id="WP_268040866.1">
    <property type="nucleotide sequence ID" value="NZ_JAPQER010000003.1"/>
</dbReference>
<evidence type="ECO:0000313" key="2">
    <source>
        <dbReference type="EMBL" id="MCY6484561.1"/>
    </source>
</evidence>
<feature type="transmembrane region" description="Helical" evidence="1">
    <location>
        <begin position="42"/>
        <end position="61"/>
    </location>
</feature>
<accession>A0ABT4D002</accession>
<keyword evidence="1" id="KW-1133">Transmembrane helix</keyword>
<comment type="caution">
    <text evidence="2">The sequence shown here is derived from an EMBL/GenBank/DDBJ whole genome shotgun (WGS) entry which is preliminary data.</text>
</comment>
<proteinExistence type="predicted"/>
<evidence type="ECO:0000313" key="3">
    <source>
        <dbReference type="Proteomes" id="UP001078443"/>
    </source>
</evidence>
<keyword evidence="1" id="KW-0812">Transmembrane</keyword>
<evidence type="ECO:0008006" key="4">
    <source>
        <dbReference type="Google" id="ProtNLM"/>
    </source>
</evidence>
<keyword evidence="3" id="KW-1185">Reference proteome</keyword>
<organism evidence="2 3">
    <name type="scientific">Clostridium aestuarii</name>
    <dbReference type="NCBI Taxonomy" id="338193"/>
    <lineage>
        <taxon>Bacteria</taxon>
        <taxon>Bacillati</taxon>
        <taxon>Bacillota</taxon>
        <taxon>Clostridia</taxon>
        <taxon>Eubacteriales</taxon>
        <taxon>Clostridiaceae</taxon>
        <taxon>Clostridium</taxon>
    </lineage>
</organism>
<dbReference type="Proteomes" id="UP001078443">
    <property type="component" value="Unassembled WGS sequence"/>
</dbReference>
<reference evidence="2" key="1">
    <citation type="submission" date="2022-12" db="EMBL/GenBank/DDBJ databases">
        <authorList>
            <person name="Wang J."/>
        </authorList>
    </citation>
    <scope>NUCLEOTIDE SEQUENCE</scope>
    <source>
        <strain evidence="2">HY-45-18</strain>
    </source>
</reference>
<evidence type="ECO:0000256" key="1">
    <source>
        <dbReference type="SAM" id="Phobius"/>
    </source>
</evidence>
<keyword evidence="1" id="KW-0472">Membrane</keyword>
<protein>
    <recommendedName>
        <fullName evidence="4">Holin</fullName>
    </recommendedName>
</protein>
<gene>
    <name evidence="2" type="ORF">OW763_09430</name>
</gene>
<name>A0ABT4D002_9CLOT</name>
<sequence>MNISPAIFELFVSATIVDVLVDFIKIIFNRYFKRKDPKYKDVFSRVVSILIGLIFCIFYNLDFPDMCGLTSTINYVGEIITGILISRGSNVIHDNFKKFCIYNTKI</sequence>